<protein>
    <recommendedName>
        <fullName evidence="2">ATP-grasp domain-containing protein</fullName>
    </recommendedName>
</protein>
<feature type="domain" description="ATP-grasp" evidence="2">
    <location>
        <begin position="200"/>
        <end position="435"/>
    </location>
</feature>
<reference evidence="3 4" key="1">
    <citation type="submission" date="2019-12" db="EMBL/GenBank/DDBJ databases">
        <title>Genome sequenceing of Clostridium bovifaecis.</title>
        <authorList>
            <person name="Yao Y."/>
        </authorList>
    </citation>
    <scope>NUCLEOTIDE SEQUENCE [LARGE SCALE GENOMIC DNA]</scope>
    <source>
        <strain evidence="3 4">BXX</strain>
    </source>
</reference>
<dbReference type="AlphaFoldDB" id="A0A6I6EY42"/>
<dbReference type="GO" id="GO:0005524">
    <property type="term" value="F:ATP binding"/>
    <property type="evidence" value="ECO:0007669"/>
    <property type="project" value="UniProtKB-UniRule"/>
</dbReference>
<dbReference type="Proteomes" id="UP000422764">
    <property type="component" value="Chromosome"/>
</dbReference>
<dbReference type="PANTHER" id="PTHR21621">
    <property type="entry name" value="RIBOSOMAL PROTEIN S6 MODIFICATION PROTEIN"/>
    <property type="match status" value="1"/>
</dbReference>
<name>A0A6I6EY42_9CLOT</name>
<evidence type="ECO:0000313" key="3">
    <source>
        <dbReference type="EMBL" id="QGU95876.1"/>
    </source>
</evidence>
<dbReference type="GO" id="GO:0016879">
    <property type="term" value="F:ligase activity, forming carbon-nitrogen bonds"/>
    <property type="evidence" value="ECO:0007669"/>
    <property type="project" value="TreeGrafter"/>
</dbReference>
<dbReference type="InterPro" id="IPR011761">
    <property type="entry name" value="ATP-grasp"/>
</dbReference>
<dbReference type="InterPro" id="IPR026838">
    <property type="entry name" value="YheC/D"/>
</dbReference>
<dbReference type="Gene3D" id="3.30.470.20">
    <property type="entry name" value="ATP-grasp fold, B domain"/>
    <property type="match status" value="1"/>
</dbReference>
<evidence type="ECO:0000256" key="1">
    <source>
        <dbReference type="PROSITE-ProRule" id="PRU00409"/>
    </source>
</evidence>
<organism evidence="3 4">
    <name type="scientific">Clostridium bovifaecis</name>
    <dbReference type="NCBI Taxonomy" id="2184719"/>
    <lineage>
        <taxon>Bacteria</taxon>
        <taxon>Bacillati</taxon>
        <taxon>Bacillota</taxon>
        <taxon>Clostridia</taxon>
        <taxon>Eubacteriales</taxon>
        <taxon>Clostridiaceae</taxon>
        <taxon>Clostridium</taxon>
    </lineage>
</organism>
<gene>
    <name evidence="3" type="ORF">GOM49_12945</name>
</gene>
<evidence type="ECO:0000313" key="4">
    <source>
        <dbReference type="Proteomes" id="UP000422764"/>
    </source>
</evidence>
<evidence type="ECO:0000259" key="2">
    <source>
        <dbReference type="PROSITE" id="PS50975"/>
    </source>
</evidence>
<dbReference type="GO" id="GO:0046872">
    <property type="term" value="F:metal ion binding"/>
    <property type="evidence" value="ECO:0007669"/>
    <property type="project" value="InterPro"/>
</dbReference>
<proteinExistence type="predicted"/>
<dbReference type="GO" id="GO:0005737">
    <property type="term" value="C:cytoplasm"/>
    <property type="evidence" value="ECO:0007669"/>
    <property type="project" value="TreeGrafter"/>
</dbReference>
<keyword evidence="1" id="KW-0547">Nucleotide-binding</keyword>
<dbReference type="Pfam" id="PF14398">
    <property type="entry name" value="ATPgrasp_YheCD"/>
    <property type="match status" value="1"/>
</dbReference>
<dbReference type="PANTHER" id="PTHR21621:SF0">
    <property type="entry name" value="BETA-CITRYLGLUTAMATE SYNTHASE B-RELATED"/>
    <property type="match status" value="1"/>
</dbReference>
<keyword evidence="4" id="KW-1185">Reference proteome</keyword>
<accession>A0A6I6EY42</accession>
<keyword evidence="1" id="KW-0067">ATP-binding</keyword>
<dbReference type="SUPFAM" id="SSF56059">
    <property type="entry name" value="Glutathione synthetase ATP-binding domain-like"/>
    <property type="match status" value="1"/>
</dbReference>
<dbReference type="PROSITE" id="PS50975">
    <property type="entry name" value="ATP_GRASP"/>
    <property type="match status" value="1"/>
</dbReference>
<sequence>MSNYVYVKENLKDETSLIINHTNALQLGLVMKSCVYISFGTEKQYVNIKICENISNNEIYLPQKIISALRLPLYVQFEVKVKENQIILGPYIGILLTKDSNKINEGSLRRLLNYVLDYPKLHGAVVVFALDKVNKNNHTIEGYCYNPSLNSWNFETLSYPQSIYRRVGLNPSWKNHFLSSIGDTLYNNYYFNKFEMYEWLSKFHEIKKHLPHTILYEFPEDILSFLYNYKKILVKPISGMQGKGIVQISYEGDNIVFKYRKELKNIRISFKSEDEAISLIESLFTSKKHIVQRHINLLKHYDSVIDFRVIMQKDESTDWVCNGIIGRIGEKESIVSNISSNGSAYLVEDLFRRFFSNSEVEIYALKEKFISLAAKICTSIDHCGVNCGTLGLDLCIDTDGKMWLIEINNRDPDPTIALDAKDKFLYYKIKSSTLLYGKALSGFKT</sequence>
<dbReference type="EMBL" id="CP046522">
    <property type="protein sequence ID" value="QGU95876.1"/>
    <property type="molecule type" value="Genomic_DNA"/>
</dbReference>